<name>A0A6S6SEL2_9GAMM</name>
<dbReference type="AlphaFoldDB" id="A0A6S6SEL2"/>
<accession>A0A6S6SEL2</accession>
<proteinExistence type="predicted"/>
<reference evidence="1" key="1">
    <citation type="submission" date="2020-01" db="EMBL/GenBank/DDBJ databases">
        <authorList>
            <person name="Meier V. D."/>
            <person name="Meier V D."/>
        </authorList>
    </citation>
    <scope>NUCLEOTIDE SEQUENCE</scope>
    <source>
        <strain evidence="1">HLG_WM_MAG_09</strain>
    </source>
</reference>
<organism evidence="1">
    <name type="scientific">uncultured Thiotrichaceae bacterium</name>
    <dbReference type="NCBI Taxonomy" id="298394"/>
    <lineage>
        <taxon>Bacteria</taxon>
        <taxon>Pseudomonadati</taxon>
        <taxon>Pseudomonadota</taxon>
        <taxon>Gammaproteobacteria</taxon>
        <taxon>Thiotrichales</taxon>
        <taxon>Thiotrichaceae</taxon>
        <taxon>environmental samples</taxon>
    </lineage>
</organism>
<sequence length="131" mass="15334">MKRLSFITSNSERQLPDAFLRRCVFHHIQFDEDLLKDIVESHKAGFARLGDDVISFSLTRFIDLTRRDDFRKKPATSELLVWLRTLALWLDAEPEKLEHVRLQLSDNTQPLPCSGVLFKDRNDLEIAQFGY</sequence>
<gene>
    <name evidence="1" type="ORF">HELGO_WM71093</name>
</gene>
<evidence type="ECO:0000313" key="1">
    <source>
        <dbReference type="EMBL" id="CAA6801732.1"/>
    </source>
</evidence>
<dbReference type="EMBL" id="CACVAT010000036">
    <property type="protein sequence ID" value="CAA6801732.1"/>
    <property type="molecule type" value="Genomic_DNA"/>
</dbReference>
<protein>
    <submittedName>
        <fullName evidence="1">AAA ATPase</fullName>
    </submittedName>
</protein>